<dbReference type="EMBL" id="SSOB01000022">
    <property type="protein sequence ID" value="THF76858.1"/>
    <property type="molecule type" value="Genomic_DNA"/>
</dbReference>
<reference evidence="1 2" key="1">
    <citation type="submission" date="2019-04" db="EMBL/GenBank/DDBJ databases">
        <title>Cohnella sp. nov. isolated from preserved vegetables.</title>
        <authorList>
            <person name="Lin S.-Y."/>
            <person name="Hung M.-H."/>
            <person name="Young C.-C."/>
        </authorList>
    </citation>
    <scope>NUCLEOTIDE SEQUENCE [LARGE SCALE GENOMIC DNA]</scope>
    <source>
        <strain evidence="1 2">CC-MHH1044</strain>
    </source>
</reference>
<dbReference type="RefSeq" id="WP_136371105.1">
    <property type="nucleotide sequence ID" value="NZ_SSOB01000022.1"/>
</dbReference>
<evidence type="ECO:0000313" key="2">
    <source>
        <dbReference type="Proteomes" id="UP000310636"/>
    </source>
</evidence>
<comment type="caution">
    <text evidence="1">The sequence shown here is derived from an EMBL/GenBank/DDBJ whole genome shotgun (WGS) entry which is preliminary data.</text>
</comment>
<evidence type="ECO:0000313" key="1">
    <source>
        <dbReference type="EMBL" id="THF76858.1"/>
    </source>
</evidence>
<dbReference type="InterPro" id="IPR011747">
    <property type="entry name" value="CHP02241"/>
</dbReference>
<protein>
    <submittedName>
        <fullName evidence="1">Phage tail protein</fullName>
    </submittedName>
</protein>
<dbReference type="PANTHER" id="PTHR38009:SF1">
    <property type="entry name" value="CONSERVED HYPOTHETICAL PHAGE TAIL PROTEIN"/>
    <property type="match status" value="1"/>
</dbReference>
<dbReference type="Proteomes" id="UP000310636">
    <property type="component" value="Unassembled WGS sequence"/>
</dbReference>
<keyword evidence="2" id="KW-1185">Reference proteome</keyword>
<dbReference type="InterPro" id="IPR010667">
    <property type="entry name" value="Phage_T4_Gp19"/>
</dbReference>
<sequence length="147" mass="16787">MANKSDSSRAYVVGAYRFMVELDGMLVAGFSEVTGLESEVEFEEVAEGGLNQYTHRLPGRVKLQPLVLKRGMTMTNELWNWYSDVMMGTIERKSGSIILYNEKDQEFRRWNFYDAYPTRWSGPDLNASSSEIAVEAIELTHNGFKAR</sequence>
<dbReference type="Pfam" id="PF06841">
    <property type="entry name" value="Phage_T4_gp19"/>
    <property type="match status" value="1"/>
</dbReference>
<dbReference type="NCBIfam" id="TIGR02241">
    <property type="entry name" value="conserved hypothetical phage tail region protein"/>
    <property type="match status" value="1"/>
</dbReference>
<dbReference type="PANTHER" id="PTHR38009">
    <property type="entry name" value="CONSERVED HYPOTHETICAL PHAGE TAIL PROTEIN"/>
    <property type="match status" value="1"/>
</dbReference>
<dbReference type="OrthoDB" id="73314at2"/>
<accession>A0A4S4BV65</accession>
<proteinExistence type="predicted"/>
<gene>
    <name evidence="1" type="ORF">E6C55_17480</name>
</gene>
<organism evidence="1 2">
    <name type="scientific">Cohnella fermenti</name>
    <dbReference type="NCBI Taxonomy" id="2565925"/>
    <lineage>
        <taxon>Bacteria</taxon>
        <taxon>Bacillati</taxon>
        <taxon>Bacillota</taxon>
        <taxon>Bacilli</taxon>
        <taxon>Bacillales</taxon>
        <taxon>Paenibacillaceae</taxon>
        <taxon>Cohnella</taxon>
    </lineage>
</organism>
<name>A0A4S4BV65_9BACL</name>
<dbReference type="AlphaFoldDB" id="A0A4S4BV65"/>
<dbReference type="GO" id="GO:0005198">
    <property type="term" value="F:structural molecule activity"/>
    <property type="evidence" value="ECO:0007669"/>
    <property type="project" value="InterPro"/>
</dbReference>